<evidence type="ECO:0000259" key="9">
    <source>
        <dbReference type="PROSITE" id="PS51722"/>
    </source>
</evidence>
<dbReference type="SUPFAM" id="SSF48403">
    <property type="entry name" value="Ankyrin repeat"/>
    <property type="match status" value="1"/>
</dbReference>
<dbReference type="GO" id="GO:0003743">
    <property type="term" value="F:translation initiation factor activity"/>
    <property type="evidence" value="ECO:0007669"/>
    <property type="project" value="UniProtKB-KW"/>
</dbReference>
<evidence type="ECO:0000256" key="3">
    <source>
        <dbReference type="ARBA" id="ARBA00022741"/>
    </source>
</evidence>
<dbReference type="Gene3D" id="1.25.40.10">
    <property type="entry name" value="Tetratricopeptide repeat domain"/>
    <property type="match status" value="1"/>
</dbReference>
<keyword evidence="7" id="KW-0802">TPR repeat</keyword>
<keyword evidence="5" id="KW-0342">GTP-binding</keyword>
<evidence type="ECO:0000256" key="7">
    <source>
        <dbReference type="PROSITE-ProRule" id="PRU00339"/>
    </source>
</evidence>
<feature type="repeat" description="TPR" evidence="7">
    <location>
        <begin position="649"/>
        <end position="682"/>
    </location>
</feature>
<dbReference type="PANTHER" id="PTHR43381:SF20">
    <property type="entry name" value="TRANSLATION INITIATION FACTOR IF-2, MITOCHONDRIAL"/>
    <property type="match status" value="1"/>
</dbReference>
<dbReference type="SUPFAM" id="SSF48452">
    <property type="entry name" value="TPR-like"/>
    <property type="match status" value="1"/>
</dbReference>
<keyword evidence="3" id="KW-0547">Nucleotide-binding</keyword>
<dbReference type="EMBL" id="CAXAMM010043685">
    <property type="protein sequence ID" value="CAK9111262.1"/>
    <property type="molecule type" value="Genomic_DNA"/>
</dbReference>
<dbReference type="PROSITE" id="PS50005">
    <property type="entry name" value="TPR"/>
    <property type="match status" value="2"/>
</dbReference>
<dbReference type="Pfam" id="PF13432">
    <property type="entry name" value="TPR_16"/>
    <property type="match status" value="1"/>
</dbReference>
<dbReference type="SMART" id="SM00248">
    <property type="entry name" value="ANK"/>
    <property type="match status" value="1"/>
</dbReference>
<keyword evidence="6" id="KW-0040">ANK repeat</keyword>
<comment type="caution">
    <text evidence="10">The sequence shown here is derived from an EMBL/GenBank/DDBJ whole genome shotgun (WGS) entry which is preliminary data.</text>
</comment>
<dbReference type="PROSITE" id="PS50297">
    <property type="entry name" value="ANK_REP_REGION"/>
    <property type="match status" value="1"/>
</dbReference>
<dbReference type="SMART" id="SM00028">
    <property type="entry name" value="TPR"/>
    <property type="match status" value="3"/>
</dbReference>
<keyword evidence="4" id="KW-0648">Protein biosynthesis</keyword>
<keyword evidence="11" id="KW-1185">Reference proteome</keyword>
<dbReference type="SUPFAM" id="SSF52156">
    <property type="entry name" value="Initiation factor IF2/eIF5b, domain 3"/>
    <property type="match status" value="1"/>
</dbReference>
<dbReference type="Gene3D" id="1.25.40.20">
    <property type="entry name" value="Ankyrin repeat-containing domain"/>
    <property type="match status" value="1"/>
</dbReference>
<dbReference type="Proteomes" id="UP001642464">
    <property type="component" value="Unassembled WGS sequence"/>
</dbReference>
<dbReference type="Pfam" id="PF00009">
    <property type="entry name" value="GTP_EFTU"/>
    <property type="match status" value="1"/>
</dbReference>
<organism evidence="10 11">
    <name type="scientific">Durusdinium trenchii</name>
    <dbReference type="NCBI Taxonomy" id="1381693"/>
    <lineage>
        <taxon>Eukaryota</taxon>
        <taxon>Sar</taxon>
        <taxon>Alveolata</taxon>
        <taxon>Dinophyceae</taxon>
        <taxon>Suessiales</taxon>
        <taxon>Symbiodiniaceae</taxon>
        <taxon>Durusdinium</taxon>
    </lineage>
</organism>
<feature type="region of interest" description="Disordered" evidence="8">
    <location>
        <begin position="734"/>
        <end position="761"/>
    </location>
</feature>
<accession>A0ABP0SFV1</accession>
<dbReference type="InterPro" id="IPR005225">
    <property type="entry name" value="Small_GTP-bd"/>
</dbReference>
<evidence type="ECO:0000313" key="11">
    <source>
        <dbReference type="Proteomes" id="UP001642464"/>
    </source>
</evidence>
<dbReference type="InterPro" id="IPR015760">
    <property type="entry name" value="TIF_IF2"/>
</dbReference>
<dbReference type="InterPro" id="IPR036770">
    <property type="entry name" value="Ankyrin_rpt-contain_sf"/>
</dbReference>
<dbReference type="InterPro" id="IPR036925">
    <property type="entry name" value="TIF_IF2_dom3_sf"/>
</dbReference>
<gene>
    <name evidence="10" type="ORF">SCF082_LOCUS51662</name>
</gene>
<evidence type="ECO:0000256" key="2">
    <source>
        <dbReference type="ARBA" id="ARBA00022540"/>
    </source>
</evidence>
<dbReference type="PRINTS" id="PR00315">
    <property type="entry name" value="ELONGATNFCT"/>
</dbReference>
<feature type="repeat" description="TPR" evidence="7">
    <location>
        <begin position="615"/>
        <end position="648"/>
    </location>
</feature>
<evidence type="ECO:0000256" key="8">
    <source>
        <dbReference type="SAM" id="MobiDB-lite"/>
    </source>
</evidence>
<dbReference type="InterPro" id="IPR002110">
    <property type="entry name" value="Ankyrin_rpt"/>
</dbReference>
<dbReference type="Gene3D" id="3.40.50.300">
    <property type="entry name" value="P-loop containing nucleotide triphosphate hydrolases"/>
    <property type="match status" value="1"/>
</dbReference>
<protein>
    <submittedName>
        <fullName evidence="10">Translation initiation factor IF-2</fullName>
    </submittedName>
</protein>
<dbReference type="Pfam" id="PF11987">
    <property type="entry name" value="IF-2"/>
    <property type="match status" value="1"/>
</dbReference>
<dbReference type="InterPro" id="IPR000795">
    <property type="entry name" value="T_Tr_GTP-bd_dom"/>
</dbReference>
<dbReference type="PROSITE" id="PS50088">
    <property type="entry name" value="ANK_REPEAT"/>
    <property type="match status" value="1"/>
</dbReference>
<proteinExistence type="inferred from homology"/>
<sequence>MSLLSSFRLPGPGRFLANLQVSRSFGIKTRHRGCVYVPRKVARASLTKALRATQKNADHSLLLPPFVSATELRVLFRLDYANTMRILGVRSMNGKYYWKDFQNREFESASKRKVLLPFDMVAYPLQKFGYQSMLVDVEPDWPTPVADPKAIPVVVVLGHINHGKTTLLDSLCGTRVAPEEPGGITQDVRAMTGQVLGDEMELHLPGAATKEAPAAIQSSPKDLEESGLASRMTFLDTPGHEAFELSRGRTMAAADVAVVVVSVERGAELQTEEVLMHASKWKVPVIFALNKIDLPDCHLELTRAELRRQCQLLHEHGLVDVDWTQEAEQAIPISALWKQNLEELVGRIRQVTSKMPLPLRRPISLSSTPGEALRWKNVAKRTDFLQGVDGTPSAIALILEVDKAGEEQGEMVLTALVKAGRLVVGQFFVVGTSFGRITNLSLAAGVDRNRHWSKCETATVGVAVQLTGVRTRLGGDCAVDDLLFSLPRERAWRLCEHRQRIEQLMACQVAGPPLEVAWESDATIEARTQAAFERDEVTQPEAHSGTAYERRWQQAAVEEVSGLAATPTFDPVPRRDFARRVPLTGALESPETRLELSFLHRWAPAAIKGLLGGQSESTLQVWNEHFKRQEFALAVDAYNRAIELNPEECAFWLNRSNAYRQQGRWDLAEADAQQALTLSPGNAKALYGSAMCLKKLDRLPDALLRCQDGMNLHPENKAFRQLHREVLAALVRTQARDPPTAASSRSSSVDSEASEGSPKKPVRALLEEELPSQELCQLAMTGEAEKMVALLQSGAEVNWKRPKDGNTALHLAAEMGHLEAVQLLLECRCGFLCALGGRICCSPLNWALGSLHLSRADPEIHNHFALSPFALAQHDSAVEKLLAQVTRPLGERRYAMHRRPQVLAEDDGAWSADPATVAPERDFVYYMDRKDWSEEAQIDSGRVQARWQFRDVARWEEEKRKAQLRDEEKLMTERLRQEAFGETPEAEEANEERRLTMEEDELDMADDSEGEEPVQPLPRKARVVPIILKTKSVSQFDMLMEEIERVGAIAGLRIVIVHGGLGPVIPKDVVHAEVEKRYGYCPIYAFQVGVNPAASGQAAAEQIDIRRFNVFTELLEDLMERCGRINQKKEMQQYINSLRQHITPPAT</sequence>
<dbReference type="PANTHER" id="PTHR43381">
    <property type="entry name" value="TRANSLATION INITIATION FACTOR IF-2-RELATED"/>
    <property type="match status" value="1"/>
</dbReference>
<feature type="compositionally biased region" description="Low complexity" evidence="8">
    <location>
        <begin position="736"/>
        <end position="756"/>
    </location>
</feature>
<evidence type="ECO:0000313" key="10">
    <source>
        <dbReference type="EMBL" id="CAK9111262.1"/>
    </source>
</evidence>
<dbReference type="Gene3D" id="3.40.50.10050">
    <property type="entry name" value="Translation initiation factor IF- 2, domain 3"/>
    <property type="match status" value="1"/>
</dbReference>
<dbReference type="NCBIfam" id="TIGR00231">
    <property type="entry name" value="small_GTP"/>
    <property type="match status" value="1"/>
</dbReference>
<dbReference type="InterPro" id="IPR011990">
    <property type="entry name" value="TPR-like_helical_dom_sf"/>
</dbReference>
<dbReference type="Gene3D" id="2.40.30.10">
    <property type="entry name" value="Translation factors"/>
    <property type="match status" value="1"/>
</dbReference>
<feature type="domain" description="Tr-type G" evidence="9">
    <location>
        <begin position="149"/>
        <end position="359"/>
    </location>
</feature>
<dbReference type="PROSITE" id="PS51722">
    <property type="entry name" value="G_TR_2"/>
    <property type="match status" value="1"/>
</dbReference>
<dbReference type="InterPro" id="IPR023115">
    <property type="entry name" value="TIF_IF2_dom3"/>
</dbReference>
<keyword evidence="2 10" id="KW-0396">Initiation factor</keyword>
<name>A0ABP0SFV1_9DINO</name>
<reference evidence="10 11" key="1">
    <citation type="submission" date="2024-02" db="EMBL/GenBank/DDBJ databases">
        <authorList>
            <person name="Chen Y."/>
            <person name="Shah S."/>
            <person name="Dougan E. K."/>
            <person name="Thang M."/>
            <person name="Chan C."/>
        </authorList>
    </citation>
    <scope>NUCLEOTIDE SEQUENCE [LARGE SCALE GENOMIC DNA]</scope>
</reference>
<dbReference type="InterPro" id="IPR027417">
    <property type="entry name" value="P-loop_NTPase"/>
</dbReference>
<evidence type="ECO:0000256" key="1">
    <source>
        <dbReference type="ARBA" id="ARBA00007733"/>
    </source>
</evidence>
<evidence type="ECO:0000256" key="4">
    <source>
        <dbReference type="ARBA" id="ARBA00022917"/>
    </source>
</evidence>
<feature type="repeat" description="ANK" evidence="6">
    <location>
        <begin position="804"/>
        <end position="826"/>
    </location>
</feature>
<comment type="similarity">
    <text evidence="1">Belongs to the TRAFAC class translation factor GTPase superfamily. Classic translation factor GTPase family. IF-2 subfamily.</text>
</comment>
<dbReference type="InterPro" id="IPR019734">
    <property type="entry name" value="TPR_rpt"/>
</dbReference>
<dbReference type="Pfam" id="PF13637">
    <property type="entry name" value="Ank_4"/>
    <property type="match status" value="1"/>
</dbReference>
<evidence type="ECO:0000256" key="6">
    <source>
        <dbReference type="PROSITE-ProRule" id="PRU00023"/>
    </source>
</evidence>
<dbReference type="SUPFAM" id="SSF52540">
    <property type="entry name" value="P-loop containing nucleoside triphosphate hydrolases"/>
    <property type="match status" value="1"/>
</dbReference>
<evidence type="ECO:0000256" key="5">
    <source>
        <dbReference type="ARBA" id="ARBA00023134"/>
    </source>
</evidence>